<evidence type="ECO:0000256" key="3">
    <source>
        <dbReference type="ARBA" id="ARBA00022989"/>
    </source>
</evidence>
<keyword evidence="7" id="KW-1185">Reference proteome</keyword>
<keyword evidence="2 5" id="KW-0812">Transmembrane</keyword>
<protein>
    <submittedName>
        <fullName evidence="6">DUF1295 domain-containing protein</fullName>
    </submittedName>
</protein>
<dbReference type="NCBIfam" id="NF040696">
    <property type="entry name" value="isopcys_mtase"/>
    <property type="match status" value="1"/>
</dbReference>
<evidence type="ECO:0000256" key="2">
    <source>
        <dbReference type="ARBA" id="ARBA00022692"/>
    </source>
</evidence>
<dbReference type="RefSeq" id="WP_163463337.1">
    <property type="nucleotide sequence ID" value="NZ_JAAAMG010000008.1"/>
</dbReference>
<proteinExistence type="predicted"/>
<dbReference type="PANTHER" id="PTHR12714:SF9">
    <property type="entry name" value="PROTEIN-S-ISOPRENYLCYSTEINE O-METHYLTRANSFERASE"/>
    <property type="match status" value="1"/>
</dbReference>
<comment type="subcellular location">
    <subcellularLocation>
        <location evidence="1">Membrane</location>
        <topology evidence="1">Multi-pass membrane protein</topology>
    </subcellularLocation>
</comment>
<reference evidence="6 7" key="1">
    <citation type="submission" date="2020-01" db="EMBL/GenBank/DDBJ databases">
        <title>Jiella pacifica sp. nov.</title>
        <authorList>
            <person name="Xue Z."/>
            <person name="Zhu S."/>
            <person name="Chen J."/>
            <person name="Yang J."/>
        </authorList>
    </citation>
    <scope>NUCLEOTIDE SEQUENCE [LARGE SCALE GENOMIC DNA]</scope>
    <source>
        <strain evidence="6 7">40Bstr34</strain>
    </source>
</reference>
<evidence type="ECO:0000256" key="1">
    <source>
        <dbReference type="ARBA" id="ARBA00004141"/>
    </source>
</evidence>
<dbReference type="PANTHER" id="PTHR12714">
    <property type="entry name" value="PROTEIN-S ISOPRENYLCYSTEINE O-METHYLTRANSFERASE"/>
    <property type="match status" value="1"/>
</dbReference>
<dbReference type="InterPro" id="IPR007269">
    <property type="entry name" value="ICMT_MeTrfase"/>
</dbReference>
<dbReference type="Pfam" id="PF04140">
    <property type="entry name" value="ICMT"/>
    <property type="match status" value="1"/>
</dbReference>
<dbReference type="GO" id="GO:0016020">
    <property type="term" value="C:membrane"/>
    <property type="evidence" value="ECO:0007669"/>
    <property type="project" value="UniProtKB-SubCell"/>
</dbReference>
<dbReference type="GO" id="GO:0004671">
    <property type="term" value="F:protein C-terminal S-isoprenylcysteine carboxyl O-methyltransferase activity"/>
    <property type="evidence" value="ECO:0007669"/>
    <property type="project" value="InterPro"/>
</dbReference>
<evidence type="ECO:0000313" key="6">
    <source>
        <dbReference type="EMBL" id="NDW05087.1"/>
    </source>
</evidence>
<dbReference type="Gene3D" id="1.20.120.1630">
    <property type="match status" value="1"/>
</dbReference>
<gene>
    <name evidence="6" type="ORF">GTK09_11665</name>
</gene>
<organism evidence="6 7">
    <name type="scientific">Jiella pacifica</name>
    <dbReference type="NCBI Taxonomy" id="2696469"/>
    <lineage>
        <taxon>Bacteria</taxon>
        <taxon>Pseudomonadati</taxon>
        <taxon>Pseudomonadota</taxon>
        <taxon>Alphaproteobacteria</taxon>
        <taxon>Hyphomicrobiales</taxon>
        <taxon>Aurantimonadaceae</taxon>
        <taxon>Jiella</taxon>
    </lineage>
</organism>
<name>A0A6N9T192_9HYPH</name>
<feature type="transmembrane region" description="Helical" evidence="5">
    <location>
        <begin position="45"/>
        <end position="66"/>
    </location>
</feature>
<feature type="transmembrane region" description="Helical" evidence="5">
    <location>
        <begin position="6"/>
        <end position="25"/>
    </location>
</feature>
<sequence>MSAALFGKICWVLLVAGWYVIRYPFERRAKRRRVQKTARGRAETVRMLISLSGLGILPGIFVATGFPRFATYSPSPVQTGLGVAAMIAALVLFRLTHKALGRMWSVSLDIREKHELVTSGIYRQVRHPMYTAFWTMALAQALLLPNLVAGLAGLVGFGTLYFLRVGPEEAMMEETFGQAYRDYRARTARLVPGIY</sequence>
<dbReference type="EMBL" id="JAAAMG010000008">
    <property type="protein sequence ID" value="NDW05087.1"/>
    <property type="molecule type" value="Genomic_DNA"/>
</dbReference>
<feature type="transmembrane region" description="Helical" evidence="5">
    <location>
        <begin position="78"/>
        <end position="95"/>
    </location>
</feature>
<feature type="transmembrane region" description="Helical" evidence="5">
    <location>
        <begin position="133"/>
        <end position="163"/>
    </location>
</feature>
<accession>A0A6N9T192</accession>
<dbReference type="Proteomes" id="UP000469011">
    <property type="component" value="Unassembled WGS sequence"/>
</dbReference>
<keyword evidence="3 5" id="KW-1133">Transmembrane helix</keyword>
<evidence type="ECO:0000256" key="4">
    <source>
        <dbReference type="ARBA" id="ARBA00023136"/>
    </source>
</evidence>
<keyword evidence="4 5" id="KW-0472">Membrane</keyword>
<evidence type="ECO:0000256" key="5">
    <source>
        <dbReference type="SAM" id="Phobius"/>
    </source>
</evidence>
<dbReference type="InterPro" id="IPR054851">
    <property type="entry name" value="Isoprenylcys_mtase"/>
</dbReference>
<evidence type="ECO:0000313" key="7">
    <source>
        <dbReference type="Proteomes" id="UP000469011"/>
    </source>
</evidence>
<dbReference type="AlphaFoldDB" id="A0A6N9T192"/>
<comment type="caution">
    <text evidence="6">The sequence shown here is derived from an EMBL/GenBank/DDBJ whole genome shotgun (WGS) entry which is preliminary data.</text>
</comment>